<dbReference type="RefSeq" id="WP_179912288.1">
    <property type="nucleotide sequence ID" value="NZ_JACBYE010000004.1"/>
</dbReference>
<feature type="region of interest" description="Disordered" evidence="6">
    <location>
        <begin position="420"/>
        <end position="448"/>
    </location>
</feature>
<keyword evidence="9" id="KW-1185">Reference proteome</keyword>
<evidence type="ECO:0000256" key="3">
    <source>
        <dbReference type="ARBA" id="ARBA00022806"/>
    </source>
</evidence>
<evidence type="ECO:0000256" key="2">
    <source>
        <dbReference type="ARBA" id="ARBA00022801"/>
    </source>
</evidence>
<dbReference type="GO" id="GO:0005524">
    <property type="term" value="F:ATP binding"/>
    <property type="evidence" value="ECO:0007669"/>
    <property type="project" value="UniProtKB-UniRule"/>
</dbReference>
<evidence type="ECO:0000256" key="1">
    <source>
        <dbReference type="ARBA" id="ARBA00022741"/>
    </source>
</evidence>
<sequence>MHTTTSVFDLPEHLSAKADPRLVEHDEQHFAALSGSLEQTVTSLTARLAAVRRSPAGSGQTAVERDAEIHRLVARLRGLRRYGPDLCLGRTVSDDAADHHVYVGRQGLVDAAGDPLLVDWRSPAAEAFFAATPAHPMSLASRRRYRWHLGRVRNYWDEPLTAAVVDGAAVDGAAEDGHGTLPDARSAFVASLGGSRTGRMRDVLGTIQGDQDAIIRAGSRGTLVVDGGPGTGKTVVALHRCAYLLYTDPSLGHRRGGMLVVGPHEPYLDYVADVLPDLGEDGVLTCTLADLVPEGADAVPEASPEVARLKGTMRMVEAVDAAVRFFEQPPAEGLLVQTAWAEVWLSPGDWTRAFGSPDPGTPHDEALDSIWEEILDILVGKHQDEVARDDDVEGSHRLGRLDGVDEFDVVDDVVDDGLDVDDGRYDGRGHGDSSWPDDGAGGASGAGGVPTEVLRVTLRRDPELVAAVDRAWPMLDAAEVVADLWSVPAYLRLCAPWLSPDEREALRRPAGSPWTDADLPLLDAARHRVGDPTVAARRVRHDATVASEREYRSHVVDSLVEADDDPEGTSVMLRSSDLADALAGAFDTVDRRHDALAGPFAHVVVDEAQELTDAEWQMVLRRCPSRSLTVVGDRAQARRGFREPWGERLQRVGIDEVTVAPLTYSYRTPAPIMAAAEAVVRAEIPDANVPVSVRTGGLPVLYGRLADLHAIVDDWLDKHPDGTACVVGAPDFTTTERVRSLPPQLTKVLEFDLVVLVDPAALGTGLQGAVDRYVTMTRATEQLVLLTPDPT</sequence>
<evidence type="ECO:0000256" key="4">
    <source>
        <dbReference type="ARBA" id="ARBA00022840"/>
    </source>
</evidence>
<feature type="binding site" evidence="5">
    <location>
        <begin position="227"/>
        <end position="234"/>
    </location>
    <ligand>
        <name>ATP</name>
        <dbReference type="ChEBI" id="CHEBI:30616"/>
    </ligand>
</feature>
<dbReference type="AlphaFoldDB" id="A0A853EP71"/>
<evidence type="ECO:0000256" key="5">
    <source>
        <dbReference type="PROSITE-ProRule" id="PRU00560"/>
    </source>
</evidence>
<evidence type="ECO:0000313" key="9">
    <source>
        <dbReference type="Proteomes" id="UP000561011"/>
    </source>
</evidence>
<dbReference type="GO" id="GO:0000725">
    <property type="term" value="P:recombinational repair"/>
    <property type="evidence" value="ECO:0007669"/>
    <property type="project" value="TreeGrafter"/>
</dbReference>
<dbReference type="GO" id="GO:0043138">
    <property type="term" value="F:3'-5' DNA helicase activity"/>
    <property type="evidence" value="ECO:0007669"/>
    <property type="project" value="TreeGrafter"/>
</dbReference>
<protein>
    <submittedName>
        <fullName evidence="8">AAA family ATPase</fullName>
    </submittedName>
</protein>
<evidence type="ECO:0000313" key="8">
    <source>
        <dbReference type="EMBL" id="NYS92415.1"/>
    </source>
</evidence>
<organism evidence="8 9">
    <name type="scientific">Sanguibacter inulinus</name>
    <dbReference type="NCBI Taxonomy" id="60922"/>
    <lineage>
        <taxon>Bacteria</taxon>
        <taxon>Bacillati</taxon>
        <taxon>Actinomycetota</taxon>
        <taxon>Actinomycetes</taxon>
        <taxon>Micrococcales</taxon>
        <taxon>Sanguibacteraceae</taxon>
        <taxon>Sanguibacter</taxon>
    </lineage>
</organism>
<dbReference type="GO" id="GO:0005829">
    <property type="term" value="C:cytosol"/>
    <property type="evidence" value="ECO:0007669"/>
    <property type="project" value="TreeGrafter"/>
</dbReference>
<feature type="compositionally biased region" description="Basic and acidic residues" evidence="6">
    <location>
        <begin position="421"/>
        <end position="431"/>
    </location>
</feature>
<evidence type="ECO:0000256" key="6">
    <source>
        <dbReference type="SAM" id="MobiDB-lite"/>
    </source>
</evidence>
<dbReference type="PROSITE" id="PS51198">
    <property type="entry name" value="UVRD_HELICASE_ATP_BIND"/>
    <property type="match status" value="1"/>
</dbReference>
<dbReference type="PANTHER" id="PTHR11070:SF45">
    <property type="entry name" value="DNA 3'-5' HELICASE"/>
    <property type="match status" value="1"/>
</dbReference>
<keyword evidence="4 5" id="KW-0067">ATP-binding</keyword>
<accession>A0A853EP71</accession>
<dbReference type="InterPro" id="IPR014016">
    <property type="entry name" value="UvrD-like_ATP-bd"/>
</dbReference>
<keyword evidence="2 5" id="KW-0378">Hydrolase</keyword>
<dbReference type="InterPro" id="IPR000212">
    <property type="entry name" value="DNA_helicase_UvrD/REP"/>
</dbReference>
<evidence type="ECO:0000259" key="7">
    <source>
        <dbReference type="PROSITE" id="PS51198"/>
    </source>
</evidence>
<dbReference type="GO" id="GO:0016787">
    <property type="term" value="F:hydrolase activity"/>
    <property type="evidence" value="ECO:0007669"/>
    <property type="project" value="UniProtKB-UniRule"/>
</dbReference>
<dbReference type="EMBL" id="JACBYE010000004">
    <property type="protein sequence ID" value="NYS92415.1"/>
    <property type="molecule type" value="Genomic_DNA"/>
</dbReference>
<comment type="caution">
    <text evidence="8">The sequence shown here is derived from an EMBL/GenBank/DDBJ whole genome shotgun (WGS) entry which is preliminary data.</text>
</comment>
<dbReference type="GO" id="GO:0003677">
    <property type="term" value="F:DNA binding"/>
    <property type="evidence" value="ECO:0007669"/>
    <property type="project" value="InterPro"/>
</dbReference>
<dbReference type="Gene3D" id="3.40.50.300">
    <property type="entry name" value="P-loop containing nucleotide triphosphate hydrolases"/>
    <property type="match status" value="2"/>
</dbReference>
<proteinExistence type="predicted"/>
<name>A0A853EP71_9MICO</name>
<feature type="domain" description="UvrD-like helicase ATP-binding" evidence="7">
    <location>
        <begin position="206"/>
        <end position="669"/>
    </location>
</feature>
<dbReference type="SUPFAM" id="SSF52540">
    <property type="entry name" value="P-loop containing nucleoside triphosphate hydrolases"/>
    <property type="match status" value="1"/>
</dbReference>
<keyword evidence="3 5" id="KW-0347">Helicase</keyword>
<dbReference type="InterPro" id="IPR027417">
    <property type="entry name" value="P-loop_NTPase"/>
</dbReference>
<dbReference type="Proteomes" id="UP000561011">
    <property type="component" value="Unassembled WGS sequence"/>
</dbReference>
<dbReference type="PANTHER" id="PTHR11070">
    <property type="entry name" value="UVRD / RECB / PCRA DNA HELICASE FAMILY MEMBER"/>
    <property type="match status" value="1"/>
</dbReference>
<gene>
    <name evidence="8" type="ORF">HZZ10_02565</name>
</gene>
<feature type="compositionally biased region" description="Gly residues" evidence="6">
    <location>
        <begin position="439"/>
        <end position="448"/>
    </location>
</feature>
<keyword evidence="1 5" id="KW-0547">Nucleotide-binding</keyword>
<reference evidence="8 9" key="1">
    <citation type="submission" date="2020-07" db="EMBL/GenBank/DDBJ databases">
        <title>MOT database genomes.</title>
        <authorList>
            <person name="Joseph S."/>
            <person name="Aduse-Opoku J."/>
            <person name="Hashim A."/>
            <person name="Wade W."/>
            <person name="Curtis M."/>
        </authorList>
    </citation>
    <scope>NUCLEOTIDE SEQUENCE [LARGE SCALE GENOMIC DNA]</scope>
    <source>
        <strain evidence="8 9">DSM 100099</strain>
    </source>
</reference>